<keyword evidence="3" id="KW-1185">Reference proteome</keyword>
<organism evidence="2 3">
    <name type="scientific">Puccinia striiformis f. sp. tritici PST-78</name>
    <dbReference type="NCBI Taxonomy" id="1165861"/>
    <lineage>
        <taxon>Eukaryota</taxon>
        <taxon>Fungi</taxon>
        <taxon>Dikarya</taxon>
        <taxon>Basidiomycota</taxon>
        <taxon>Pucciniomycotina</taxon>
        <taxon>Pucciniomycetes</taxon>
        <taxon>Pucciniales</taxon>
        <taxon>Pucciniaceae</taxon>
        <taxon>Puccinia</taxon>
    </lineage>
</organism>
<dbReference type="EMBL" id="AJIL01000049">
    <property type="protein sequence ID" value="KNE99091.1"/>
    <property type="molecule type" value="Genomic_DNA"/>
</dbReference>
<dbReference type="OrthoDB" id="10457591at2759"/>
<feature type="compositionally biased region" description="Polar residues" evidence="1">
    <location>
        <begin position="16"/>
        <end position="27"/>
    </location>
</feature>
<protein>
    <submittedName>
        <fullName evidence="2">Uncharacterized protein</fullName>
    </submittedName>
</protein>
<proteinExistence type="predicted"/>
<evidence type="ECO:0000313" key="3">
    <source>
        <dbReference type="Proteomes" id="UP000054564"/>
    </source>
</evidence>
<reference evidence="3" key="1">
    <citation type="submission" date="2014-03" db="EMBL/GenBank/DDBJ databases">
        <title>The Genome Sequence of Puccinia striiformis f. sp. tritici PST-78.</title>
        <authorList>
            <consortium name="The Broad Institute Genome Sequencing Platform"/>
            <person name="Cuomo C."/>
            <person name="Hulbert S."/>
            <person name="Chen X."/>
            <person name="Walker B."/>
            <person name="Young S.K."/>
            <person name="Zeng Q."/>
            <person name="Gargeya S."/>
            <person name="Fitzgerald M."/>
            <person name="Haas B."/>
            <person name="Abouelleil A."/>
            <person name="Alvarado L."/>
            <person name="Arachchi H.M."/>
            <person name="Berlin A.M."/>
            <person name="Chapman S.B."/>
            <person name="Goldberg J."/>
            <person name="Griggs A."/>
            <person name="Gujja S."/>
            <person name="Hansen M."/>
            <person name="Howarth C."/>
            <person name="Imamovic A."/>
            <person name="Larimer J."/>
            <person name="McCowan C."/>
            <person name="Montmayeur A."/>
            <person name="Murphy C."/>
            <person name="Neiman D."/>
            <person name="Pearson M."/>
            <person name="Priest M."/>
            <person name="Roberts A."/>
            <person name="Saif S."/>
            <person name="Shea T."/>
            <person name="Sisk P."/>
            <person name="Sykes S."/>
            <person name="Wortman J."/>
            <person name="Nusbaum C."/>
            <person name="Birren B."/>
        </authorList>
    </citation>
    <scope>NUCLEOTIDE SEQUENCE [LARGE SCALE GENOMIC DNA]</scope>
    <source>
        <strain evidence="3">race PST-78</strain>
    </source>
</reference>
<evidence type="ECO:0000256" key="1">
    <source>
        <dbReference type="SAM" id="MobiDB-lite"/>
    </source>
</evidence>
<feature type="region of interest" description="Disordered" evidence="1">
    <location>
        <begin position="14"/>
        <end position="46"/>
    </location>
</feature>
<sequence length="88" mass="9912">MGVRREIGLACPSRWSRPSTARTSQFDDSSDGHVRQLLGQAGPRTHRTSLSEELIHPVQGVDDDPRLFLAWKCQKFGVNLLFEGEAYE</sequence>
<name>A0A0L0VIQ7_9BASI</name>
<dbReference type="Proteomes" id="UP000054564">
    <property type="component" value="Unassembled WGS sequence"/>
</dbReference>
<comment type="caution">
    <text evidence="2">The sequence shown here is derived from an EMBL/GenBank/DDBJ whole genome shotgun (WGS) entry which is preliminary data.</text>
</comment>
<accession>A0A0L0VIQ7</accession>
<gene>
    <name evidence="2" type="ORF">PSTG_07571</name>
</gene>
<evidence type="ECO:0000313" key="2">
    <source>
        <dbReference type="EMBL" id="KNE99091.1"/>
    </source>
</evidence>
<dbReference type="AlphaFoldDB" id="A0A0L0VIQ7"/>